<protein>
    <submittedName>
        <fullName evidence="2">Uncharacterized protein (DUF302 family)</fullName>
    </submittedName>
</protein>
<dbReference type="InterPro" id="IPR005180">
    <property type="entry name" value="DUF302"/>
</dbReference>
<dbReference type="PIRSF" id="PIRSF021774">
    <property type="entry name" value="UCP021774"/>
    <property type="match status" value="1"/>
</dbReference>
<dbReference type="Proteomes" id="UP000295221">
    <property type="component" value="Unassembled WGS sequence"/>
</dbReference>
<dbReference type="Pfam" id="PF03625">
    <property type="entry name" value="DUF302"/>
    <property type="match status" value="1"/>
</dbReference>
<gene>
    <name evidence="2" type="ORF">EV194_102227</name>
</gene>
<dbReference type="CDD" id="cd14797">
    <property type="entry name" value="DUF302"/>
    <property type="match status" value="1"/>
</dbReference>
<organism evidence="2 3">
    <name type="scientific">Natronoflexus pectinivorans</name>
    <dbReference type="NCBI Taxonomy" id="682526"/>
    <lineage>
        <taxon>Bacteria</taxon>
        <taxon>Pseudomonadati</taxon>
        <taxon>Bacteroidota</taxon>
        <taxon>Bacteroidia</taxon>
        <taxon>Marinilabiliales</taxon>
        <taxon>Marinilabiliaceae</taxon>
        <taxon>Natronoflexus</taxon>
    </lineage>
</organism>
<dbReference type="PANTHER" id="PTHR38342:SF1">
    <property type="entry name" value="SLR5037 PROTEIN"/>
    <property type="match status" value="1"/>
</dbReference>
<feature type="domain" description="DUF302" evidence="1">
    <location>
        <begin position="35"/>
        <end position="97"/>
    </location>
</feature>
<dbReference type="RefSeq" id="WP_132432593.1">
    <property type="nucleotide sequence ID" value="NZ_SLWK01000002.1"/>
</dbReference>
<dbReference type="AlphaFoldDB" id="A0A4R2GM66"/>
<dbReference type="Gene3D" id="3.30.310.70">
    <property type="entry name" value="TT1751-like domain"/>
    <property type="match status" value="1"/>
</dbReference>
<dbReference type="InterPro" id="IPR016796">
    <property type="entry name" value="UCP021774"/>
</dbReference>
<dbReference type="SUPFAM" id="SSF103247">
    <property type="entry name" value="TT1751-like"/>
    <property type="match status" value="1"/>
</dbReference>
<dbReference type="InterPro" id="IPR035923">
    <property type="entry name" value="TT1751-like_sf"/>
</dbReference>
<dbReference type="OrthoDB" id="9791067at2"/>
<comment type="caution">
    <text evidence="2">The sequence shown here is derived from an EMBL/GenBank/DDBJ whole genome shotgun (WGS) entry which is preliminary data.</text>
</comment>
<accession>A0A4R2GM66</accession>
<reference evidence="2 3" key="1">
    <citation type="submission" date="2019-03" db="EMBL/GenBank/DDBJ databases">
        <title>Genomic Encyclopedia of Type Strains, Phase IV (KMG-IV): sequencing the most valuable type-strain genomes for metagenomic binning, comparative biology and taxonomic classification.</title>
        <authorList>
            <person name="Goeker M."/>
        </authorList>
    </citation>
    <scope>NUCLEOTIDE SEQUENCE [LARGE SCALE GENOMIC DNA]</scope>
    <source>
        <strain evidence="2 3">DSM 24179</strain>
    </source>
</reference>
<dbReference type="PANTHER" id="PTHR38342">
    <property type="entry name" value="SLR5037 PROTEIN"/>
    <property type="match status" value="1"/>
</dbReference>
<evidence type="ECO:0000313" key="3">
    <source>
        <dbReference type="Proteomes" id="UP000295221"/>
    </source>
</evidence>
<dbReference type="EMBL" id="SLWK01000002">
    <property type="protein sequence ID" value="TCO09798.1"/>
    <property type="molecule type" value="Genomic_DNA"/>
</dbReference>
<keyword evidence="3" id="KW-1185">Reference proteome</keyword>
<proteinExistence type="predicted"/>
<evidence type="ECO:0000259" key="1">
    <source>
        <dbReference type="Pfam" id="PF03625"/>
    </source>
</evidence>
<evidence type="ECO:0000313" key="2">
    <source>
        <dbReference type="EMBL" id="TCO09798.1"/>
    </source>
</evidence>
<name>A0A4R2GM66_9BACT</name>
<sequence length="128" mass="14600">MGYYFSRIFATSFDHTKERIRSSLKDEGFEFLFEIKFHEVLKEKLDITFKKYIVFGACNAKYTFEALKADNKIGTILPCNVIVQQLDEGTIEVAIINANAAMLPIKNKQVQQIAEEVTEKLKSALDNA</sequence>